<organism evidence="5 6">
    <name type="scientific">Phycicoccus endophyticus</name>
    <dbReference type="NCBI Taxonomy" id="1690220"/>
    <lineage>
        <taxon>Bacteria</taxon>
        <taxon>Bacillati</taxon>
        <taxon>Actinomycetota</taxon>
        <taxon>Actinomycetes</taxon>
        <taxon>Micrococcales</taxon>
        <taxon>Intrasporangiaceae</taxon>
        <taxon>Phycicoccus</taxon>
    </lineage>
</organism>
<evidence type="ECO:0000256" key="2">
    <source>
        <dbReference type="ARBA" id="ARBA00022598"/>
    </source>
</evidence>
<keyword evidence="6" id="KW-1185">Reference proteome</keyword>
<dbReference type="RefSeq" id="WP_166099427.1">
    <property type="nucleotide sequence ID" value="NZ_BMMY01000005.1"/>
</dbReference>
<dbReference type="InterPro" id="IPR045851">
    <property type="entry name" value="AMP-bd_C_sf"/>
</dbReference>
<evidence type="ECO:0000313" key="5">
    <source>
        <dbReference type="EMBL" id="QNN49432.1"/>
    </source>
</evidence>
<dbReference type="InterPro" id="IPR050237">
    <property type="entry name" value="ATP-dep_AMP-bd_enzyme"/>
</dbReference>
<dbReference type="FunFam" id="3.30.300.30:FF:000008">
    <property type="entry name" value="2,3-dihydroxybenzoate-AMP ligase"/>
    <property type="match status" value="1"/>
</dbReference>
<dbReference type="InterPro" id="IPR000873">
    <property type="entry name" value="AMP-dep_synth/lig_dom"/>
</dbReference>
<dbReference type="EMBL" id="CP060712">
    <property type="protein sequence ID" value="QNN49432.1"/>
    <property type="molecule type" value="Genomic_DNA"/>
</dbReference>
<evidence type="ECO:0000259" key="4">
    <source>
        <dbReference type="Pfam" id="PF13193"/>
    </source>
</evidence>
<keyword evidence="2" id="KW-0436">Ligase</keyword>
<feature type="domain" description="AMP-binding enzyme C-terminal" evidence="4">
    <location>
        <begin position="420"/>
        <end position="495"/>
    </location>
</feature>
<dbReference type="NCBIfam" id="NF006182">
    <property type="entry name" value="PRK08316.1"/>
    <property type="match status" value="1"/>
</dbReference>
<reference evidence="5 6" key="1">
    <citation type="submission" date="2020-08" db="EMBL/GenBank/DDBJ databases">
        <title>Genome sequence of Phycicoccus endophyticus JCM 31784T.</title>
        <authorList>
            <person name="Hyun D.-W."/>
            <person name="Bae J.-W."/>
        </authorList>
    </citation>
    <scope>NUCLEOTIDE SEQUENCE [LARGE SCALE GENOMIC DNA]</scope>
    <source>
        <strain evidence="5 6">JCM 31784</strain>
    </source>
</reference>
<dbReference type="Pfam" id="PF00501">
    <property type="entry name" value="AMP-binding"/>
    <property type="match status" value="1"/>
</dbReference>
<feature type="domain" description="AMP-dependent synthetase/ligase" evidence="3">
    <location>
        <begin position="14"/>
        <end position="370"/>
    </location>
</feature>
<sequence length="509" mass="55477">MSGPRSSTVDDIIRRSAGRFGDRVALRFADREWSYTELDAATTRAAAHLLSLGLVRGDRVATVGLNSDAYLLAFLGCARAGLVHVPVNFALTGGELAYLLADSGARVALVDEPLRAGVEAVRERTVLEQVLLLHGSDEAVLARWSTGEVPPLEVEVEDTDLVQLLYTSGTTSAPKGAMMTHRALVHEYVSCIASLGIGEGDDPLHCMPLYHSAQMHVFLLPSLAVGCRNTLLPKPDVPELLRRVAEDHHHALFLAPTVWVPLANHEALETADLTSLRKAYYGASVMPGPVRERLAARLPDIGFYNCFGQSEIGPLATVLLPHEHLERPESCGRTVLFVQARVVDEEGRDVAPGERGELLYRSPQLCVGYWNKPEVTAEAFRDGWFHSGDMVVRDEDGYVTVVDRIKDVINTGGVLVASREVEDAVYSHPAVAEVAVVATPDERWIEAVTAVVVRRPGHDVDEAGIIAHARGSLASFKVPKRVVFADELPRNQSGKLLKRVLRDRLESAS</sequence>
<name>A0A7G9R1F7_9MICO</name>
<dbReference type="Gene3D" id="3.40.50.12780">
    <property type="entry name" value="N-terminal domain of ligase-like"/>
    <property type="match status" value="1"/>
</dbReference>
<gene>
    <name evidence="5" type="ORF">H9L10_14795</name>
</gene>
<protein>
    <submittedName>
        <fullName evidence="5">AMP-binding protein</fullName>
    </submittedName>
</protein>
<evidence type="ECO:0000313" key="6">
    <source>
        <dbReference type="Proteomes" id="UP000515976"/>
    </source>
</evidence>
<evidence type="ECO:0000256" key="1">
    <source>
        <dbReference type="ARBA" id="ARBA00006432"/>
    </source>
</evidence>
<dbReference type="Gene3D" id="3.30.300.30">
    <property type="match status" value="1"/>
</dbReference>
<dbReference type="GO" id="GO:0016877">
    <property type="term" value="F:ligase activity, forming carbon-sulfur bonds"/>
    <property type="evidence" value="ECO:0007669"/>
    <property type="project" value="UniProtKB-ARBA"/>
</dbReference>
<dbReference type="Pfam" id="PF13193">
    <property type="entry name" value="AMP-binding_C"/>
    <property type="match status" value="1"/>
</dbReference>
<dbReference type="InterPro" id="IPR020845">
    <property type="entry name" value="AMP-binding_CS"/>
</dbReference>
<comment type="similarity">
    <text evidence="1">Belongs to the ATP-dependent AMP-binding enzyme family.</text>
</comment>
<dbReference type="Proteomes" id="UP000515976">
    <property type="component" value="Chromosome"/>
</dbReference>
<dbReference type="PANTHER" id="PTHR43767">
    <property type="entry name" value="LONG-CHAIN-FATTY-ACID--COA LIGASE"/>
    <property type="match status" value="1"/>
</dbReference>
<dbReference type="InterPro" id="IPR025110">
    <property type="entry name" value="AMP-bd_C"/>
</dbReference>
<dbReference type="PROSITE" id="PS00455">
    <property type="entry name" value="AMP_BINDING"/>
    <property type="match status" value="1"/>
</dbReference>
<dbReference type="InterPro" id="IPR042099">
    <property type="entry name" value="ANL_N_sf"/>
</dbReference>
<accession>A0A7G9R1F7</accession>
<dbReference type="KEGG" id="pei:H9L10_14795"/>
<dbReference type="CDD" id="cd17631">
    <property type="entry name" value="FACL_FadD13-like"/>
    <property type="match status" value="1"/>
</dbReference>
<dbReference type="SUPFAM" id="SSF56801">
    <property type="entry name" value="Acetyl-CoA synthetase-like"/>
    <property type="match status" value="1"/>
</dbReference>
<evidence type="ECO:0000259" key="3">
    <source>
        <dbReference type="Pfam" id="PF00501"/>
    </source>
</evidence>
<dbReference type="AlphaFoldDB" id="A0A7G9R1F7"/>
<dbReference type="PANTHER" id="PTHR43767:SF7">
    <property type="entry name" value="MEDIUM_LONG-CHAIN-FATTY-ACID--COA LIGASE FADD8"/>
    <property type="match status" value="1"/>
</dbReference>
<proteinExistence type="inferred from homology"/>